<reference evidence="7 8" key="1">
    <citation type="submission" date="2022-04" db="EMBL/GenBank/DDBJ databases">
        <title>Genome sequence of C. roseum typestrain.</title>
        <authorList>
            <person name="Poehlein A."/>
            <person name="Schoch T."/>
            <person name="Duerre P."/>
            <person name="Daniel R."/>
        </authorList>
    </citation>
    <scope>NUCLEOTIDE SEQUENCE [LARGE SCALE GENOMIC DNA]</scope>
    <source>
        <strain evidence="7 8">DSM 7320</strain>
    </source>
</reference>
<dbReference type="KEGG" id="crw:CROST_013290"/>
<evidence type="ECO:0000313" key="8">
    <source>
        <dbReference type="Proteomes" id="UP000190951"/>
    </source>
</evidence>
<sequence length="588" mass="68585">MDLTWNLDNIYTSFESEKFKEDSREFEKITARINNFNFNMLEKDITKLKIEDFLKCISEYQRLYYKIYSYAYLIISANTENIKAMQVLDDIENKKLESNKSFVKFSKCLYKFNDLDEIINGSMYLLEHKVYLKELVLKAKYLLDGREEFIINKMQSTGARNLERLYMETVGSEVEEISVDGKNDKFTLPELHEMLYSKDAVTRKKAYYKEIDLCRNLARVSASCINGISGEAINVCSLRDFNSPLEKVLMKSRMNVKTLEVMMEAIKESLPIFQKYFAKKAKVLGYKSNLPFYDIYAPISDSDIKVSYDEAESLIISSFKNFSSKLSDFAGKVFKNRWIDAEPRKGKVNFGLSICVFPIKESRIIVNFNESYNDVSILAHEIGHAYHDSKLYSKSILNTEYPVPMAETASIFCETILSNELVNKLPKKEAVDILEKDISNTAYFIVDFYGRYLFEKELYERRRSGILTIEELNEMMFKCMKKSYGKAIDQKTIHPYMWLNKAGYFMPENEFLNFPYSFGVLFSKGLYAKYVSNKKSFAEKYDKFLEQTSSMNMVDAAKLLEVDINSIEFFRASIKLIEKDIEKFIELA</sequence>
<dbReference type="STRING" id="84029.CROST_44250"/>
<evidence type="ECO:0000256" key="5">
    <source>
        <dbReference type="ARBA" id="ARBA00023049"/>
    </source>
</evidence>
<dbReference type="PANTHER" id="PTHR34217:SF1">
    <property type="entry name" value="CARBOXYPEPTIDASE 1"/>
    <property type="match status" value="1"/>
</dbReference>
<dbReference type="InterPro" id="IPR034006">
    <property type="entry name" value="M3B_PepF_2"/>
</dbReference>
<dbReference type="PANTHER" id="PTHR34217">
    <property type="entry name" value="METAL-DEPENDENT CARBOXYPEPTIDASE"/>
    <property type="match status" value="1"/>
</dbReference>
<comment type="similarity">
    <text evidence="6">Belongs to the peptidase M3 family.</text>
</comment>
<keyword evidence="8" id="KW-1185">Reference proteome</keyword>
<dbReference type="RefSeq" id="WP_077835544.1">
    <property type="nucleotide sequence ID" value="NZ_CP096983.1"/>
</dbReference>
<keyword evidence="4 6" id="KW-0862">Zinc</keyword>
<name>A0A1S8LR27_9CLOT</name>
<dbReference type="InterPro" id="IPR042088">
    <property type="entry name" value="OligoPept_F_C"/>
</dbReference>
<accession>A0A1S8LR27</accession>
<keyword evidence="2 6" id="KW-0479">Metal-binding</keyword>
<comment type="cofactor">
    <cofactor evidence="6">
        <name>Zn(2+)</name>
        <dbReference type="ChEBI" id="CHEBI:29105"/>
    </cofactor>
    <text evidence="6">Binds 1 zinc ion.</text>
</comment>
<dbReference type="GO" id="GO:0006508">
    <property type="term" value="P:proteolysis"/>
    <property type="evidence" value="ECO:0007669"/>
    <property type="project" value="UniProtKB-KW"/>
</dbReference>
<evidence type="ECO:0000256" key="2">
    <source>
        <dbReference type="ARBA" id="ARBA00022723"/>
    </source>
</evidence>
<dbReference type="InterPro" id="IPR001333">
    <property type="entry name" value="Peptidase_M32_Taq"/>
</dbReference>
<dbReference type="Gene3D" id="1.20.140.70">
    <property type="entry name" value="Oligopeptidase f, N-terminal domain"/>
    <property type="match status" value="1"/>
</dbReference>
<dbReference type="AlphaFoldDB" id="A0A1S8LR27"/>
<protein>
    <submittedName>
        <fullName evidence="7">Uncharacterized protein</fullName>
    </submittedName>
</protein>
<evidence type="ECO:0000256" key="1">
    <source>
        <dbReference type="ARBA" id="ARBA00022670"/>
    </source>
</evidence>
<organism evidence="7 8">
    <name type="scientific">Clostridium felsineum</name>
    <dbReference type="NCBI Taxonomy" id="36839"/>
    <lineage>
        <taxon>Bacteria</taxon>
        <taxon>Bacillati</taxon>
        <taxon>Bacillota</taxon>
        <taxon>Clostridia</taxon>
        <taxon>Eubacteriales</taxon>
        <taxon>Clostridiaceae</taxon>
        <taxon>Clostridium</taxon>
    </lineage>
</organism>
<dbReference type="CDD" id="cd09607">
    <property type="entry name" value="M3B_PepF"/>
    <property type="match status" value="1"/>
</dbReference>
<dbReference type="GO" id="GO:0046872">
    <property type="term" value="F:metal ion binding"/>
    <property type="evidence" value="ECO:0007669"/>
    <property type="project" value="UniProtKB-UniRule"/>
</dbReference>
<evidence type="ECO:0000313" key="7">
    <source>
        <dbReference type="EMBL" id="URZ10619.1"/>
    </source>
</evidence>
<dbReference type="GO" id="GO:0004222">
    <property type="term" value="F:metalloendopeptidase activity"/>
    <property type="evidence" value="ECO:0007669"/>
    <property type="project" value="InterPro"/>
</dbReference>
<dbReference type="SUPFAM" id="SSF55486">
    <property type="entry name" value="Metalloproteases ('zincins'), catalytic domain"/>
    <property type="match status" value="1"/>
</dbReference>
<gene>
    <name evidence="7" type="ORF">CROST_013290</name>
</gene>
<dbReference type="Gene3D" id="1.10.1370.20">
    <property type="entry name" value="Oligoendopeptidase f, C-terminal domain"/>
    <property type="match status" value="1"/>
</dbReference>
<keyword evidence="3 6" id="KW-0378">Hydrolase</keyword>
<keyword evidence="5 6" id="KW-0482">Metalloprotease</keyword>
<dbReference type="EMBL" id="CP096983">
    <property type="protein sequence ID" value="URZ10619.1"/>
    <property type="molecule type" value="Genomic_DNA"/>
</dbReference>
<dbReference type="InterPro" id="IPR001567">
    <property type="entry name" value="Pept_M3A_M3B_dom"/>
</dbReference>
<dbReference type="Pfam" id="PF01432">
    <property type="entry name" value="Peptidase_M3"/>
    <property type="match status" value="1"/>
</dbReference>
<keyword evidence="1 6" id="KW-0645">Protease</keyword>
<proteinExistence type="inferred from homology"/>
<evidence type="ECO:0000256" key="4">
    <source>
        <dbReference type="ARBA" id="ARBA00022833"/>
    </source>
</evidence>
<dbReference type="Proteomes" id="UP000190951">
    <property type="component" value="Chromosome"/>
</dbReference>
<dbReference type="GO" id="GO:0004181">
    <property type="term" value="F:metallocarboxypeptidase activity"/>
    <property type="evidence" value="ECO:0007669"/>
    <property type="project" value="InterPro"/>
</dbReference>
<evidence type="ECO:0000256" key="3">
    <source>
        <dbReference type="ARBA" id="ARBA00022801"/>
    </source>
</evidence>
<evidence type="ECO:0000256" key="6">
    <source>
        <dbReference type="RuleBase" id="RU003435"/>
    </source>
</evidence>